<evidence type="ECO:0000313" key="9">
    <source>
        <dbReference type="EMBL" id="QDS72992.1"/>
    </source>
</evidence>
<dbReference type="PANTHER" id="PTHR12416">
    <property type="entry name" value="RRNA-PROCESSING PROTEIN UTP23 HOMOLOG"/>
    <property type="match status" value="1"/>
</dbReference>
<comment type="subcellular location">
    <subcellularLocation>
        <location evidence="1">Nucleus</location>
        <location evidence="1">Nucleolus</location>
    </subcellularLocation>
</comment>
<dbReference type="CDD" id="cd09865">
    <property type="entry name" value="PIN_ScUtp23p-like"/>
    <property type="match status" value="1"/>
</dbReference>
<dbReference type="EMBL" id="CP042192">
    <property type="protein sequence ID" value="QDS72992.1"/>
    <property type="molecule type" value="Genomic_DNA"/>
</dbReference>
<feature type="compositionally biased region" description="Basic and acidic residues" evidence="8">
    <location>
        <begin position="275"/>
        <end position="284"/>
    </location>
</feature>
<gene>
    <name evidence="9" type="ORF">FKW77_008921</name>
</gene>
<evidence type="ECO:0000256" key="8">
    <source>
        <dbReference type="SAM" id="MobiDB-lite"/>
    </source>
</evidence>
<dbReference type="FunFam" id="3.40.50.1010:FF:000006">
    <property type="entry name" value="rRNA-processing protein UTP23 homolog"/>
    <property type="match status" value="1"/>
</dbReference>
<protein>
    <recommendedName>
        <fullName evidence="7">U three protein 23</fullName>
    </recommendedName>
</protein>
<evidence type="ECO:0000256" key="2">
    <source>
        <dbReference type="ARBA" id="ARBA00022517"/>
    </source>
</evidence>
<feature type="compositionally biased region" description="Low complexity" evidence="8">
    <location>
        <begin position="289"/>
        <end position="299"/>
    </location>
</feature>
<reference evidence="9 10" key="1">
    <citation type="submission" date="2019-07" db="EMBL/GenBank/DDBJ databases">
        <title>Finished genome of Venturia effusa.</title>
        <authorList>
            <person name="Young C.A."/>
            <person name="Cox M.P."/>
            <person name="Ganley A.R.D."/>
            <person name="David W.J."/>
        </authorList>
    </citation>
    <scope>NUCLEOTIDE SEQUENCE [LARGE SCALE GENOMIC DNA]</scope>
    <source>
        <strain evidence="10">albino</strain>
    </source>
</reference>
<dbReference type="Proteomes" id="UP000316270">
    <property type="component" value="Chromosome 8"/>
</dbReference>
<dbReference type="GO" id="GO:0006364">
    <property type="term" value="P:rRNA processing"/>
    <property type="evidence" value="ECO:0007669"/>
    <property type="project" value="UniProtKB-KW"/>
</dbReference>
<keyword evidence="10" id="KW-1185">Reference proteome</keyword>
<dbReference type="AlphaFoldDB" id="A0A517LBJ8"/>
<accession>A0A517LBJ8</accession>
<dbReference type="OrthoDB" id="25675at2759"/>
<dbReference type="InterPro" id="IPR029060">
    <property type="entry name" value="PIN-like_dom_sf"/>
</dbReference>
<evidence type="ECO:0000256" key="5">
    <source>
        <dbReference type="ARBA" id="ARBA00037300"/>
    </source>
</evidence>
<dbReference type="GO" id="GO:0032040">
    <property type="term" value="C:small-subunit processome"/>
    <property type="evidence" value="ECO:0007669"/>
    <property type="project" value="InterPro"/>
</dbReference>
<dbReference type="Pfam" id="PF04900">
    <property type="entry name" value="Fcf1"/>
    <property type="match status" value="1"/>
</dbReference>
<evidence type="ECO:0000256" key="7">
    <source>
        <dbReference type="ARBA" id="ARBA00076388"/>
    </source>
</evidence>
<evidence type="ECO:0000256" key="4">
    <source>
        <dbReference type="ARBA" id="ARBA00023242"/>
    </source>
</evidence>
<feature type="compositionally biased region" description="Basic and acidic residues" evidence="8">
    <location>
        <begin position="327"/>
        <end position="342"/>
    </location>
</feature>
<dbReference type="InterPro" id="IPR006984">
    <property type="entry name" value="Fcf1/UTP23"/>
</dbReference>
<dbReference type="STRING" id="50376.A0A517LBJ8"/>
<evidence type="ECO:0000313" key="10">
    <source>
        <dbReference type="Proteomes" id="UP000316270"/>
    </source>
</evidence>
<keyword evidence="4" id="KW-0539">Nucleus</keyword>
<keyword evidence="2" id="KW-0690">Ribosome biogenesis</keyword>
<dbReference type="SUPFAM" id="SSF88723">
    <property type="entry name" value="PIN domain-like"/>
    <property type="match status" value="1"/>
</dbReference>
<evidence type="ECO:0000256" key="3">
    <source>
        <dbReference type="ARBA" id="ARBA00022552"/>
    </source>
</evidence>
<proteinExistence type="inferred from homology"/>
<feature type="region of interest" description="Disordered" evidence="8">
    <location>
        <begin position="219"/>
        <end position="342"/>
    </location>
</feature>
<name>A0A517LBJ8_9PEZI</name>
<sequence>MRGKRSKQYRKLMQQYALGFGFREPYQVLVTSDIIEDAARFQMDLTGGISRTLHGEVKPLITQCSIRHMYNATPKNENLILQAKTYERRRCGHLPDEDPKSEIECLKSVVDSKGNGTNKHRYVVATQDQTLRAQMRAIPGVPLIYINRSVMIMEPMADATASIREREERAKFKAGLKSKRGSTVTGKRGREDDEEQDHFLGREGNALLQSVLATAPAPTAGSIAEAPPAKKPRKSPKEPRSLAVQNSKTKGASKVTLDPEPPSEEVLEKKAKKAKRDEEKWERRMAKRAAAAATAPTPAVVDKEANADTNGLADGVVKRKRKHKSKSKVETKDAAIQADDRS</sequence>
<dbReference type="Gene3D" id="3.40.50.1010">
    <property type="entry name" value="5'-nuclease"/>
    <property type="match status" value="1"/>
</dbReference>
<organism evidence="9 10">
    <name type="scientific">Venturia effusa</name>
    <dbReference type="NCBI Taxonomy" id="50376"/>
    <lineage>
        <taxon>Eukaryota</taxon>
        <taxon>Fungi</taxon>
        <taxon>Dikarya</taxon>
        <taxon>Ascomycota</taxon>
        <taxon>Pezizomycotina</taxon>
        <taxon>Dothideomycetes</taxon>
        <taxon>Pleosporomycetidae</taxon>
        <taxon>Venturiales</taxon>
        <taxon>Venturiaceae</taxon>
        <taxon>Venturia</taxon>
    </lineage>
</organism>
<keyword evidence="3" id="KW-0698">rRNA processing</keyword>
<feature type="region of interest" description="Disordered" evidence="8">
    <location>
        <begin position="172"/>
        <end position="196"/>
    </location>
</feature>
<comment type="similarity">
    <text evidence="6">Belongs to the UTP23/FCF1 family. UTP23 subfamily.</text>
</comment>
<evidence type="ECO:0000256" key="1">
    <source>
        <dbReference type="ARBA" id="ARBA00004604"/>
    </source>
</evidence>
<evidence type="ECO:0000256" key="6">
    <source>
        <dbReference type="ARBA" id="ARBA00038503"/>
    </source>
</evidence>
<comment type="function">
    <text evidence="5">Involved in rRNA-processing and ribosome biogenesis.</text>
</comment>